<reference evidence="2" key="1">
    <citation type="submission" date="2023-07" db="EMBL/GenBank/DDBJ databases">
        <title>Genome content predicts the carbon catabolic preferences of heterotrophic bacteria.</title>
        <authorList>
            <person name="Gralka M."/>
        </authorList>
    </citation>
    <scope>NUCLEOTIDE SEQUENCE</scope>
    <source>
        <strain evidence="2">4G09</strain>
    </source>
</reference>
<keyword evidence="3" id="KW-1185">Reference proteome</keyword>
<accession>A0ABT9FJ86</accession>
<evidence type="ECO:0000256" key="1">
    <source>
        <dbReference type="SAM" id="SignalP"/>
    </source>
</evidence>
<gene>
    <name evidence="2" type="ORF">Q8W34_19620</name>
</gene>
<organism evidence="2 3">
    <name type="scientific">Pseudoalteromonas marina</name>
    <dbReference type="NCBI Taxonomy" id="267375"/>
    <lineage>
        <taxon>Bacteria</taxon>
        <taxon>Pseudomonadati</taxon>
        <taxon>Pseudomonadota</taxon>
        <taxon>Gammaproteobacteria</taxon>
        <taxon>Alteromonadales</taxon>
        <taxon>Pseudoalteromonadaceae</taxon>
        <taxon>Pseudoalteromonas</taxon>
    </lineage>
</organism>
<name>A0ABT9FJ86_9GAMM</name>
<protein>
    <submittedName>
        <fullName evidence="2">DUF3016 domain-containing protein</fullName>
    </submittedName>
</protein>
<dbReference type="InterPro" id="IPR021557">
    <property type="entry name" value="DUF3016"/>
</dbReference>
<sequence length="163" mass="18904">MNSVTKISMALCVVLPLFTHAGESAVKWHDFKDYRDVRASNQTKASYHKQITKQFEKHFSKLAEQLPKDYKLNVEITDVDLAGDVRFSGTSEIRVVEPIFFPRINLNYSLVNKEGDVMSEANDVELKDMGFMDRIRRGREESFDHEKRLLTQWFGEQVLTSID</sequence>
<comment type="caution">
    <text evidence="2">The sequence shown here is derived from an EMBL/GenBank/DDBJ whole genome shotgun (WGS) entry which is preliminary data.</text>
</comment>
<dbReference type="RefSeq" id="WP_305473323.1">
    <property type="nucleotide sequence ID" value="NZ_JAUYVT010000027.1"/>
</dbReference>
<dbReference type="Proteomes" id="UP001177212">
    <property type="component" value="Unassembled WGS sequence"/>
</dbReference>
<feature type="signal peptide" evidence="1">
    <location>
        <begin position="1"/>
        <end position="21"/>
    </location>
</feature>
<keyword evidence="1" id="KW-0732">Signal</keyword>
<evidence type="ECO:0000313" key="3">
    <source>
        <dbReference type="Proteomes" id="UP001177212"/>
    </source>
</evidence>
<feature type="chain" id="PRO_5047296444" evidence="1">
    <location>
        <begin position="22"/>
        <end position="163"/>
    </location>
</feature>
<evidence type="ECO:0000313" key="2">
    <source>
        <dbReference type="EMBL" id="MDP2566860.1"/>
    </source>
</evidence>
<dbReference type="EMBL" id="JAUYVT010000027">
    <property type="protein sequence ID" value="MDP2566860.1"/>
    <property type="molecule type" value="Genomic_DNA"/>
</dbReference>
<proteinExistence type="predicted"/>
<dbReference type="Pfam" id="PF11454">
    <property type="entry name" value="DUF3016"/>
    <property type="match status" value="1"/>
</dbReference>